<evidence type="ECO:0000256" key="1">
    <source>
        <dbReference type="SAM" id="Phobius"/>
    </source>
</evidence>
<organism evidence="2 3">
    <name type="scientific">Nocardioides iriomotensis</name>
    <dbReference type="NCBI Taxonomy" id="715784"/>
    <lineage>
        <taxon>Bacteria</taxon>
        <taxon>Bacillati</taxon>
        <taxon>Actinomycetota</taxon>
        <taxon>Actinomycetes</taxon>
        <taxon>Propionibacteriales</taxon>
        <taxon>Nocardioidaceae</taxon>
        <taxon>Nocardioides</taxon>
    </lineage>
</organism>
<keyword evidence="1" id="KW-0812">Transmembrane</keyword>
<evidence type="ECO:0000313" key="2">
    <source>
        <dbReference type="EMBL" id="RYU12786.1"/>
    </source>
</evidence>
<feature type="transmembrane region" description="Helical" evidence="1">
    <location>
        <begin position="73"/>
        <end position="93"/>
    </location>
</feature>
<reference evidence="2 3" key="1">
    <citation type="submission" date="2019-01" db="EMBL/GenBank/DDBJ databases">
        <title>Nocardioides guangzhouensis sp. nov., an actinobacterium isolated from soil.</title>
        <authorList>
            <person name="Fu Y."/>
            <person name="Cai Y."/>
            <person name="Lin Z."/>
            <person name="Chen P."/>
        </authorList>
    </citation>
    <scope>NUCLEOTIDE SEQUENCE [LARGE SCALE GENOMIC DNA]</scope>
    <source>
        <strain evidence="2 3">NBRC 105384</strain>
    </source>
</reference>
<feature type="transmembrane region" description="Helical" evidence="1">
    <location>
        <begin position="43"/>
        <end position="66"/>
    </location>
</feature>
<keyword evidence="1" id="KW-1133">Transmembrane helix</keyword>
<evidence type="ECO:0000313" key="3">
    <source>
        <dbReference type="Proteomes" id="UP000291189"/>
    </source>
</evidence>
<dbReference type="PROSITE" id="PS51257">
    <property type="entry name" value="PROKAR_LIPOPROTEIN"/>
    <property type="match status" value="1"/>
</dbReference>
<dbReference type="RefSeq" id="WP_129986605.1">
    <property type="nucleotide sequence ID" value="NZ_SDPU01000020.1"/>
</dbReference>
<keyword evidence="1" id="KW-0472">Membrane</keyword>
<protein>
    <submittedName>
        <fullName evidence="2">Uncharacterized protein</fullName>
    </submittedName>
</protein>
<name>A0A4V1Z211_9ACTN</name>
<feature type="transmembrane region" description="Helical" evidence="1">
    <location>
        <begin position="12"/>
        <end position="31"/>
    </location>
</feature>
<dbReference type="Proteomes" id="UP000291189">
    <property type="component" value="Unassembled WGS sequence"/>
</dbReference>
<accession>A0A4V1Z211</accession>
<gene>
    <name evidence="2" type="ORF">ETU37_07370</name>
</gene>
<dbReference type="EMBL" id="SDPU01000020">
    <property type="protein sequence ID" value="RYU12786.1"/>
    <property type="molecule type" value="Genomic_DNA"/>
</dbReference>
<dbReference type="AlphaFoldDB" id="A0A4V1Z211"/>
<keyword evidence="3" id="KW-1185">Reference proteome</keyword>
<comment type="caution">
    <text evidence="2">The sequence shown here is derived from an EMBL/GenBank/DDBJ whole genome shotgun (WGS) entry which is preliminary data.</text>
</comment>
<sequence length="141" mass="14616">MDPVERRRRVTITAGGVGFVVGCGIPFPWLASLYGPFGERGDSVGFLVALTVGGGLAVVLAASAWLGAARSQVGTWLGLVALVAVGVVLWPVGIDRTDSFVARSARTATCRGWAVDYYPPGTMDGSSTEFCVGLEDPVDAP</sequence>
<proteinExistence type="predicted"/>
<dbReference type="OrthoDB" id="9903560at2"/>